<proteinExistence type="predicted"/>
<name>A0A495R4C8_9EURY</name>
<sequence>MENDSNTDAETLRTTVAAALDDIDASIEIRDHEDGIKLVANDTLREYSPAAGYRCDEIPDYSYTDAGLALIDALDHDAMVSWVWAADGRTADGKSTSRIIVTGLSYGHDADETVENDTEDEETIEVSADAVHGIAEEVDGRDELERTYGANIPPRPDLRSVGDGDVREVYETLELHDLDDPDAATALWRAAGRNNRAAISAAASRRIAEIFANEFDPLVEPEPETVFHEEPAGRAHTAALVAHRDLAAGADAEATARRVAALHGLDHSTRTTRRVGPDAPPKYTTHTLRVPDSGADVRIIEEHDDRVDSRVEVRYLGRVTDSWTPDEDPATVRDDVAPRVVPDDTEERLATDGGGAELKKPQPPTWEDYDPDG</sequence>
<evidence type="ECO:0000313" key="2">
    <source>
        <dbReference type="EMBL" id="RKS82181.1"/>
    </source>
</evidence>
<dbReference type="AlphaFoldDB" id="A0A495R4C8"/>
<dbReference type="RefSeq" id="WP_121302868.1">
    <property type="nucleotide sequence ID" value="NZ_RBWW01000001.1"/>
</dbReference>
<feature type="region of interest" description="Disordered" evidence="1">
    <location>
        <begin position="321"/>
        <end position="373"/>
    </location>
</feature>
<comment type="caution">
    <text evidence="2">The sequence shown here is derived from an EMBL/GenBank/DDBJ whole genome shotgun (WGS) entry which is preliminary data.</text>
</comment>
<dbReference type="EMBL" id="RBWW01000001">
    <property type="protein sequence ID" value="RKS82181.1"/>
    <property type="molecule type" value="Genomic_DNA"/>
</dbReference>
<evidence type="ECO:0000256" key="1">
    <source>
        <dbReference type="SAM" id="MobiDB-lite"/>
    </source>
</evidence>
<organism evidence="2 3">
    <name type="scientific">Haloarcula quadrata</name>
    <dbReference type="NCBI Taxonomy" id="182779"/>
    <lineage>
        <taxon>Archaea</taxon>
        <taxon>Methanobacteriati</taxon>
        <taxon>Methanobacteriota</taxon>
        <taxon>Stenosarchaea group</taxon>
        <taxon>Halobacteria</taxon>
        <taxon>Halobacteriales</taxon>
        <taxon>Haloarculaceae</taxon>
        <taxon>Haloarcula</taxon>
    </lineage>
</organism>
<reference evidence="2 3" key="1">
    <citation type="submission" date="2018-10" db="EMBL/GenBank/DDBJ databases">
        <title>Genomic Encyclopedia of Archaeal and Bacterial Type Strains, Phase II (KMG-II): from individual species to whole genera.</title>
        <authorList>
            <person name="Goeker M."/>
        </authorList>
    </citation>
    <scope>NUCLEOTIDE SEQUENCE [LARGE SCALE GENOMIC DNA]</scope>
    <source>
        <strain evidence="2 3">DSM 11927</strain>
    </source>
</reference>
<accession>A0A495R4C8</accession>
<dbReference type="Proteomes" id="UP000268233">
    <property type="component" value="Unassembled WGS sequence"/>
</dbReference>
<protein>
    <submittedName>
        <fullName evidence="2">Uncharacterized protein</fullName>
    </submittedName>
</protein>
<gene>
    <name evidence="2" type="ORF">BDK61_1481</name>
</gene>
<keyword evidence="3" id="KW-1185">Reference proteome</keyword>
<evidence type="ECO:0000313" key="3">
    <source>
        <dbReference type="Proteomes" id="UP000268233"/>
    </source>
</evidence>